<dbReference type="InterPro" id="IPR050309">
    <property type="entry name" value="Type-B_Carboxylest/Lipase"/>
</dbReference>
<gene>
    <name evidence="2" type="ORF">SAPINGB_P000456</name>
</gene>
<accession>A0A5E8AZV3</accession>
<dbReference type="OrthoDB" id="3977998at2759"/>
<dbReference type="InterPro" id="IPR029058">
    <property type="entry name" value="AB_hydrolase_fold"/>
</dbReference>
<dbReference type="RefSeq" id="XP_031851071.1">
    <property type="nucleotide sequence ID" value="XM_031995180.1"/>
</dbReference>
<dbReference type="PROSITE" id="PS00941">
    <property type="entry name" value="CARBOXYLESTERASE_B_2"/>
    <property type="match status" value="1"/>
</dbReference>
<evidence type="ECO:0000259" key="1">
    <source>
        <dbReference type="Pfam" id="PF00135"/>
    </source>
</evidence>
<dbReference type="InterPro" id="IPR002018">
    <property type="entry name" value="CarbesteraseB"/>
</dbReference>
<sequence>MKFSVMMLSGLAMAAPLFNPSTSGTTRFLNSTNNLSHTSTDSPSSLVSVAGIVSNLFNWKKTPTDSYPPEVVLPNNDKILGILDDKFTEAFKGIPFADPPIGDLRFRHPVPYSGSLNKFKANEYGPSCVASHFLGLTDPTKKFLEMVPPKLRPALLENLNIKQMDEDCLTINVLRPKGTKPSDNLPVIVWIYGGAYQFGAASMYPGNKYIRDSIDMDQKVIFVSFNYRMGPFGFLGGEAVNEEGSTNAGLYDQRLALEWVSHNIASFGGNPDHVVAMGESAGAISIAHHLVSNNGDLKINEDSDKKLFHAAIFQSGGAWSFDSVTSSRATDAFYIFAHNAKCIEKPSMDTMVSIQETNSEKEILECLRNKGIKELMMAQNFDSDIDTNEITTPVQGFTQGLTPWKAVFGFSPRYDGKLIHGNPMELMAQGKFPKDIPIITGNQEDEGTILASLFEFHGTPDVNNLMHKMFEHATSEQFKKIVEMYKEDHKQNSEPKSKIGELLSSHKRFATIVNDVMFQAPRRLHLQNTADVSDGGAPRYVYQSTFLRNKMPVFGTMHSSELLWQFYLDFNPAPSYRRYFISFANHFDPNMANTGKYEEKNKLEAWPLYTNKGKETLNIGMRKNEESRDVFARDANIQYFVEHPEAIQI</sequence>
<dbReference type="SUPFAM" id="SSF53474">
    <property type="entry name" value="alpha/beta-Hydrolases"/>
    <property type="match status" value="1"/>
</dbReference>
<reference evidence="2 3" key="1">
    <citation type="submission" date="2019-09" db="EMBL/GenBank/DDBJ databases">
        <authorList>
            <person name="Brejova B."/>
        </authorList>
    </citation>
    <scope>NUCLEOTIDE SEQUENCE [LARGE SCALE GENOMIC DNA]</scope>
</reference>
<keyword evidence="3" id="KW-1185">Reference proteome</keyword>
<dbReference type="EMBL" id="CABVLU010000001">
    <property type="protein sequence ID" value="VVT44557.1"/>
    <property type="molecule type" value="Genomic_DNA"/>
</dbReference>
<name>A0A5E8AZV3_9ASCO</name>
<protein>
    <recommendedName>
        <fullName evidence="1">Carboxylesterase type B domain-containing protein</fullName>
    </recommendedName>
</protein>
<feature type="domain" description="Carboxylesterase type B" evidence="1">
    <location>
        <begin position="87"/>
        <end position="626"/>
    </location>
</feature>
<evidence type="ECO:0000313" key="2">
    <source>
        <dbReference type="EMBL" id="VVT44557.1"/>
    </source>
</evidence>
<organism evidence="2 3">
    <name type="scientific">Magnusiomyces paraingens</name>
    <dbReference type="NCBI Taxonomy" id="2606893"/>
    <lineage>
        <taxon>Eukaryota</taxon>
        <taxon>Fungi</taxon>
        <taxon>Dikarya</taxon>
        <taxon>Ascomycota</taxon>
        <taxon>Saccharomycotina</taxon>
        <taxon>Dipodascomycetes</taxon>
        <taxon>Dipodascales</taxon>
        <taxon>Dipodascaceae</taxon>
        <taxon>Magnusiomyces</taxon>
    </lineage>
</organism>
<dbReference type="Pfam" id="PF00135">
    <property type="entry name" value="COesterase"/>
    <property type="match status" value="1"/>
</dbReference>
<dbReference type="Gene3D" id="3.40.50.1820">
    <property type="entry name" value="alpha/beta hydrolase"/>
    <property type="match status" value="1"/>
</dbReference>
<proteinExistence type="predicted"/>
<evidence type="ECO:0000313" key="3">
    <source>
        <dbReference type="Proteomes" id="UP000398389"/>
    </source>
</evidence>
<dbReference type="PANTHER" id="PTHR11559">
    <property type="entry name" value="CARBOXYLESTERASE"/>
    <property type="match status" value="1"/>
</dbReference>
<dbReference type="GeneID" id="43579280"/>
<dbReference type="Proteomes" id="UP000398389">
    <property type="component" value="Unassembled WGS sequence"/>
</dbReference>
<dbReference type="InterPro" id="IPR019819">
    <property type="entry name" value="Carboxylesterase_B_CS"/>
</dbReference>
<dbReference type="AlphaFoldDB" id="A0A5E8AZV3"/>